<dbReference type="AlphaFoldDB" id="A0AAE0Z5X2"/>
<feature type="chain" id="PRO_5042060319" description="Fibrinogen C-terminal domain-containing protein" evidence="1">
    <location>
        <begin position="20"/>
        <end position="306"/>
    </location>
</feature>
<dbReference type="Gene3D" id="3.90.215.10">
    <property type="entry name" value="Gamma Fibrinogen, chain A, domain 1"/>
    <property type="match status" value="1"/>
</dbReference>
<name>A0AAE0Z5X2_9GAST</name>
<dbReference type="InterPro" id="IPR014716">
    <property type="entry name" value="Fibrinogen_a/b/g_C_1"/>
</dbReference>
<dbReference type="GO" id="GO:0005615">
    <property type="term" value="C:extracellular space"/>
    <property type="evidence" value="ECO:0007669"/>
    <property type="project" value="TreeGrafter"/>
</dbReference>
<dbReference type="PANTHER" id="PTHR19143">
    <property type="entry name" value="FIBRINOGEN/TENASCIN/ANGIOPOEITIN"/>
    <property type="match status" value="1"/>
</dbReference>
<proteinExistence type="predicted"/>
<dbReference type="InterPro" id="IPR036056">
    <property type="entry name" value="Fibrinogen-like_C"/>
</dbReference>
<keyword evidence="1" id="KW-0732">Signal</keyword>
<feature type="domain" description="Fibrinogen C-terminal" evidence="2">
    <location>
        <begin position="79"/>
        <end position="295"/>
    </location>
</feature>
<dbReference type="PROSITE" id="PS51406">
    <property type="entry name" value="FIBRINOGEN_C_2"/>
    <property type="match status" value="1"/>
</dbReference>
<protein>
    <recommendedName>
        <fullName evidence="2">Fibrinogen C-terminal domain-containing protein</fullName>
    </recommendedName>
</protein>
<reference evidence="3" key="1">
    <citation type="journal article" date="2023" name="G3 (Bethesda)">
        <title>A reference genome for the long-term kleptoplast-retaining sea slug Elysia crispata morphotype clarki.</title>
        <authorList>
            <person name="Eastman K.E."/>
            <person name="Pendleton A.L."/>
            <person name="Shaikh M.A."/>
            <person name="Suttiyut T."/>
            <person name="Ogas R."/>
            <person name="Tomko P."/>
            <person name="Gavelis G."/>
            <person name="Widhalm J.R."/>
            <person name="Wisecaver J.H."/>
        </authorList>
    </citation>
    <scope>NUCLEOTIDE SEQUENCE</scope>
    <source>
        <strain evidence="3">ECLA1</strain>
    </source>
</reference>
<dbReference type="Proteomes" id="UP001283361">
    <property type="component" value="Unassembled WGS sequence"/>
</dbReference>
<keyword evidence="4" id="KW-1185">Reference proteome</keyword>
<dbReference type="SMART" id="SM00186">
    <property type="entry name" value="FBG"/>
    <property type="match status" value="1"/>
</dbReference>
<evidence type="ECO:0000313" key="3">
    <source>
        <dbReference type="EMBL" id="KAK3763240.1"/>
    </source>
</evidence>
<dbReference type="EMBL" id="JAWDGP010004582">
    <property type="protein sequence ID" value="KAK3763240.1"/>
    <property type="molecule type" value="Genomic_DNA"/>
</dbReference>
<gene>
    <name evidence="3" type="ORF">RRG08_013971</name>
</gene>
<dbReference type="Pfam" id="PF00147">
    <property type="entry name" value="Fibrinogen_C"/>
    <property type="match status" value="1"/>
</dbReference>
<comment type="caution">
    <text evidence="3">The sequence shown here is derived from an EMBL/GenBank/DDBJ whole genome shotgun (WGS) entry which is preliminary data.</text>
</comment>
<evidence type="ECO:0000259" key="2">
    <source>
        <dbReference type="PROSITE" id="PS51406"/>
    </source>
</evidence>
<dbReference type="InterPro" id="IPR002181">
    <property type="entry name" value="Fibrinogen_a/b/g_C_dom"/>
</dbReference>
<organism evidence="3 4">
    <name type="scientific">Elysia crispata</name>
    <name type="common">lettuce slug</name>
    <dbReference type="NCBI Taxonomy" id="231223"/>
    <lineage>
        <taxon>Eukaryota</taxon>
        <taxon>Metazoa</taxon>
        <taxon>Spiralia</taxon>
        <taxon>Lophotrochozoa</taxon>
        <taxon>Mollusca</taxon>
        <taxon>Gastropoda</taxon>
        <taxon>Heterobranchia</taxon>
        <taxon>Euthyneura</taxon>
        <taxon>Panpulmonata</taxon>
        <taxon>Sacoglossa</taxon>
        <taxon>Placobranchoidea</taxon>
        <taxon>Plakobranchidae</taxon>
        <taxon>Elysia</taxon>
    </lineage>
</organism>
<dbReference type="InterPro" id="IPR050373">
    <property type="entry name" value="Fibrinogen_C-term_domain"/>
</dbReference>
<dbReference type="SUPFAM" id="SSF56496">
    <property type="entry name" value="Fibrinogen C-terminal domain-like"/>
    <property type="match status" value="1"/>
</dbReference>
<evidence type="ECO:0000313" key="4">
    <source>
        <dbReference type="Proteomes" id="UP001283361"/>
    </source>
</evidence>
<accession>A0AAE0Z5X2</accession>
<feature type="signal peptide" evidence="1">
    <location>
        <begin position="1"/>
        <end position="19"/>
    </location>
</feature>
<sequence>MEGQFYTFLALCLVLCCRGSRRDERQSIGDRQILIDQARERINVVKKFMFFRAEAYQSENYIHLNLALKRLKSFLQDSYPDLFYPEKCGKNLTIKIGPVSAPYVMINPEEGAPIYFQHLCDHVSHGGGWIVIQRRHEHGLNFDREWIDYKRGFGSFDGDFWLGNDKIYHLTRSEWYELRVELTLEDDAREIGGLYANYRRFKIYSESSGYLLFIKWYCGTTGDILNYHRYRKFTTYDRDNDRSYNENCATKLGGGWWFSKCTTLNLNGDWRIGSDVGNFRLGHLIYSEMKMRPIVYSNYRSHPWRC</sequence>
<evidence type="ECO:0000256" key="1">
    <source>
        <dbReference type="SAM" id="SignalP"/>
    </source>
</evidence>